<protein>
    <submittedName>
        <fullName evidence="3">Uncharacterized protein</fullName>
    </submittedName>
</protein>
<dbReference type="AlphaFoldDB" id="A0A397XYP6"/>
<organism evidence="3 4">
    <name type="scientific">Brassica campestris</name>
    <name type="common">Field mustard</name>
    <dbReference type="NCBI Taxonomy" id="3711"/>
    <lineage>
        <taxon>Eukaryota</taxon>
        <taxon>Viridiplantae</taxon>
        <taxon>Streptophyta</taxon>
        <taxon>Embryophyta</taxon>
        <taxon>Tracheophyta</taxon>
        <taxon>Spermatophyta</taxon>
        <taxon>Magnoliopsida</taxon>
        <taxon>eudicotyledons</taxon>
        <taxon>Gunneridae</taxon>
        <taxon>Pentapetalae</taxon>
        <taxon>rosids</taxon>
        <taxon>malvids</taxon>
        <taxon>Brassicales</taxon>
        <taxon>Brassicaceae</taxon>
        <taxon>Brassiceae</taxon>
        <taxon>Brassica</taxon>
    </lineage>
</organism>
<dbReference type="Proteomes" id="UP000264353">
    <property type="component" value="Chromosome A9"/>
</dbReference>
<feature type="compositionally biased region" description="Polar residues" evidence="1">
    <location>
        <begin position="100"/>
        <end position="125"/>
    </location>
</feature>
<evidence type="ECO:0000313" key="4">
    <source>
        <dbReference type="Proteomes" id="UP000264353"/>
    </source>
</evidence>
<dbReference type="EMBL" id="CM010636">
    <property type="protein sequence ID" value="RID46097.1"/>
    <property type="molecule type" value="Genomic_DNA"/>
</dbReference>
<gene>
    <name evidence="3" type="ORF">BRARA_I02781</name>
</gene>
<feature type="compositionally biased region" description="Polar residues" evidence="1">
    <location>
        <begin position="133"/>
        <end position="142"/>
    </location>
</feature>
<evidence type="ECO:0000313" key="3">
    <source>
        <dbReference type="EMBL" id="RID46097.1"/>
    </source>
</evidence>
<evidence type="ECO:0000256" key="1">
    <source>
        <dbReference type="SAM" id="MobiDB-lite"/>
    </source>
</evidence>
<feature type="region of interest" description="Disordered" evidence="1">
    <location>
        <begin position="30"/>
        <end position="142"/>
    </location>
</feature>
<evidence type="ECO:0000256" key="2">
    <source>
        <dbReference type="SAM" id="SignalP"/>
    </source>
</evidence>
<keyword evidence="2" id="KW-0732">Signal</keyword>
<proteinExistence type="predicted"/>
<feature type="signal peptide" evidence="2">
    <location>
        <begin position="1"/>
        <end position="26"/>
    </location>
</feature>
<accession>A0A397XYP6</accession>
<sequence length="185" mass="19559">MKFAKIQKRMITIILLCLLVTSSSETAPQTQLAAPLEPTGEVTNSPTKPLGFPAENQNQPILGQPSSASSVNQPLTGINQPLTGFNQPSSTGLNQPILGQPSSSSLNQPLTGFNQPSSTGFNQPISSSSSNSALNQPFGNRINQNSLSGSNVPFLNGSSKLEVSITKFVFIWIALLLALHGTDRN</sequence>
<feature type="compositionally biased region" description="Polar residues" evidence="1">
    <location>
        <begin position="55"/>
        <end position="94"/>
    </location>
</feature>
<name>A0A397XYP6_BRACM</name>
<feature type="chain" id="PRO_5017376167" evidence="2">
    <location>
        <begin position="27"/>
        <end position="185"/>
    </location>
</feature>
<reference evidence="3 4" key="1">
    <citation type="submission" date="2018-06" db="EMBL/GenBank/DDBJ databases">
        <title>WGS assembly of Brassica rapa FPsc.</title>
        <authorList>
            <person name="Bowman J."/>
            <person name="Kohchi T."/>
            <person name="Yamato K."/>
            <person name="Jenkins J."/>
            <person name="Shu S."/>
            <person name="Ishizaki K."/>
            <person name="Yamaoka S."/>
            <person name="Nishihama R."/>
            <person name="Nakamura Y."/>
            <person name="Berger F."/>
            <person name="Adam C."/>
            <person name="Aki S."/>
            <person name="Althoff F."/>
            <person name="Araki T."/>
            <person name="Arteaga-Vazquez M."/>
            <person name="Balasubrmanian S."/>
            <person name="Bauer D."/>
            <person name="Boehm C."/>
            <person name="Briginshaw L."/>
            <person name="Caballero-Perez J."/>
            <person name="Catarino B."/>
            <person name="Chen F."/>
            <person name="Chiyoda S."/>
            <person name="Chovatia M."/>
            <person name="Davies K."/>
            <person name="Delmans M."/>
            <person name="Demura T."/>
            <person name="Dierschke T."/>
            <person name="Dolan L."/>
            <person name="Dorantes-Acosta A."/>
            <person name="Eklund D."/>
            <person name="Florent S."/>
            <person name="Flores-Sandoval E."/>
            <person name="Fujiyama A."/>
            <person name="Fukuzawa H."/>
            <person name="Galik B."/>
            <person name="Grimanelli D."/>
            <person name="Grimwood J."/>
            <person name="Grossniklaus U."/>
            <person name="Hamada T."/>
            <person name="Haseloff J."/>
            <person name="Hetherington A."/>
            <person name="Higo A."/>
            <person name="Hirakawa Y."/>
            <person name="Hundley H."/>
            <person name="Ikeda Y."/>
            <person name="Inoue K."/>
            <person name="Inoue S."/>
            <person name="Ishida S."/>
            <person name="Jia Q."/>
            <person name="Kakita M."/>
            <person name="Kanazawa T."/>
            <person name="Kawai Y."/>
            <person name="Kawashima T."/>
            <person name="Kennedy M."/>
            <person name="Kinose K."/>
            <person name="Kinoshita T."/>
            <person name="Kohara Y."/>
            <person name="Koide E."/>
            <person name="Komatsu K."/>
            <person name="Kopischke S."/>
            <person name="Kubo M."/>
            <person name="Kyozuka J."/>
            <person name="Lagercrantz U."/>
            <person name="Lin S."/>
            <person name="Lindquist E."/>
            <person name="Lipzen A."/>
            <person name="Lu C."/>
            <person name="Luna E."/>
            <person name="Martienssen R."/>
            <person name="Minamino N."/>
            <person name="Mizutani M."/>
            <person name="Mizutani M."/>
            <person name="Mochizuki N."/>
            <person name="Monte I."/>
            <person name="Mosher R."/>
            <person name="Nagasaki H."/>
            <person name="Nakagami H."/>
            <person name="Naramoto S."/>
            <person name="Nishitani K."/>
            <person name="Ohtani M."/>
            <person name="Okamoto T."/>
            <person name="Okumura M."/>
            <person name="Phillips J."/>
            <person name="Pollak B."/>
            <person name="Reinders A."/>
            <person name="Roevekamp M."/>
            <person name="Sano R."/>
            <person name="Sawa S."/>
            <person name="Schmid M."/>
            <person name="Shirakawa M."/>
            <person name="Solano R."/>
            <person name="Spunde A."/>
            <person name="Suetsugu N."/>
            <person name="Sugano S."/>
            <person name="Sugiyama A."/>
            <person name="Sun R."/>
            <person name="Suzuki Y."/>
            <person name="Takenaka M."/>
            <person name="Takezawa D."/>
            <person name="Tomogane H."/>
            <person name="Tsuzuki M."/>
            <person name="Ueda T."/>
            <person name="Umeda M."/>
            <person name="Ward J."/>
            <person name="Watanabe Y."/>
            <person name="Yazaki K."/>
            <person name="Yokoyama R."/>
            <person name="Yoshitake Y."/>
            <person name="Yotsui I."/>
            <person name="Zachgo S."/>
            <person name="Schmutz J."/>
        </authorList>
    </citation>
    <scope>NUCLEOTIDE SEQUENCE [LARGE SCALE GENOMIC DNA]</scope>
    <source>
        <strain evidence="4">cv. B-3</strain>
    </source>
</reference>